<dbReference type="GO" id="GO:0006352">
    <property type="term" value="P:DNA-templated transcription initiation"/>
    <property type="evidence" value="ECO:0007669"/>
    <property type="project" value="InterPro"/>
</dbReference>
<dbReference type="RefSeq" id="WP_111320858.1">
    <property type="nucleotide sequence ID" value="NZ_BIFX01000002.1"/>
</dbReference>
<name>A0A326UB79_THEHA</name>
<dbReference type="InterPro" id="IPR014284">
    <property type="entry name" value="RNA_pol_sigma-70_dom"/>
</dbReference>
<keyword evidence="3" id="KW-0238">DNA-binding</keyword>
<evidence type="ECO:0000313" key="8">
    <source>
        <dbReference type="Proteomes" id="UP000248806"/>
    </source>
</evidence>
<dbReference type="InterPro" id="IPR007630">
    <property type="entry name" value="RNA_pol_sigma70_r4"/>
</dbReference>
<dbReference type="AlphaFoldDB" id="A0A326UB79"/>
<dbReference type="EMBL" id="QKUF01000004">
    <property type="protein sequence ID" value="PZW32635.1"/>
    <property type="molecule type" value="Genomic_DNA"/>
</dbReference>
<dbReference type="SUPFAM" id="SSF88659">
    <property type="entry name" value="Sigma3 and sigma4 domains of RNA polymerase sigma factors"/>
    <property type="match status" value="2"/>
</dbReference>
<organism evidence="7 8">
    <name type="scientific">Thermosporothrix hazakensis</name>
    <dbReference type="NCBI Taxonomy" id="644383"/>
    <lineage>
        <taxon>Bacteria</taxon>
        <taxon>Bacillati</taxon>
        <taxon>Chloroflexota</taxon>
        <taxon>Ktedonobacteria</taxon>
        <taxon>Ktedonobacterales</taxon>
        <taxon>Thermosporotrichaceae</taxon>
        <taxon>Thermosporothrix</taxon>
    </lineage>
</organism>
<evidence type="ECO:0000259" key="6">
    <source>
        <dbReference type="Pfam" id="PF04545"/>
    </source>
</evidence>
<feature type="domain" description="RNA polymerase sigma-70 region 4" evidence="6">
    <location>
        <begin position="401"/>
        <end position="454"/>
    </location>
</feature>
<evidence type="ECO:0000256" key="1">
    <source>
        <dbReference type="ARBA" id="ARBA00023015"/>
    </source>
</evidence>
<protein>
    <submittedName>
        <fullName evidence="7">RNA polymerase sigma factor (Sigma-70 family)</fullName>
    </submittedName>
</protein>
<dbReference type="InterPro" id="IPR013325">
    <property type="entry name" value="RNA_pol_sigma_r2"/>
</dbReference>
<gene>
    <name evidence="7" type="ORF">EI42_01727</name>
</gene>
<evidence type="ECO:0000256" key="3">
    <source>
        <dbReference type="ARBA" id="ARBA00023125"/>
    </source>
</evidence>
<dbReference type="InterPro" id="IPR007624">
    <property type="entry name" value="RNA_pol_sigma70_r3"/>
</dbReference>
<sequence>MTVDPLQHARSSVRKSYSPKIINLLYVEAKAREPGSPRMPFAPLKPIHPPPSVPLWLWSDELATRNMEDFDTPEIEQLAFEELSLMEGGGYEQERGLSLLPEAKRFIVDAPVVEQEEKPKRLPGAQARGWMGSQSLMYIQWEKGEEAIQEALDRLGYANIPLNPETRAFLIQAARAACLSRQEELRMMARLVSARARLQQLPLCEDPEDDPYHESRAAILSEINALERTLMLCFQWVAIKKATQFLGHGIELEDLIQYGMLGVHAGILHFDPARSKRLVLVVNIWVFQTLSRVVSEYGSPIRLPIYITDQLNTLKRAHTQLQYALGRKPTRAELAEVADISLERLNALLADRKVCVSLESYRRAEYRHEGYSFQDVAEPALGAPDIGLEAEADARYLLKDLLGVLTPKERQIICLRFGLTESREAQTLEAIGRQFQLTRERIRQLEQRAIEKMRDHLRAMDSPQGIQKKSRKRCFR</sequence>
<keyword evidence="4" id="KW-0804">Transcription</keyword>
<dbReference type="GO" id="GO:0003677">
    <property type="term" value="F:DNA binding"/>
    <property type="evidence" value="ECO:0007669"/>
    <property type="project" value="UniProtKB-KW"/>
</dbReference>
<keyword evidence="1" id="KW-0805">Transcription regulation</keyword>
<dbReference type="CDD" id="cd06171">
    <property type="entry name" value="Sigma70_r4"/>
    <property type="match status" value="1"/>
</dbReference>
<evidence type="ECO:0000313" key="7">
    <source>
        <dbReference type="EMBL" id="PZW32635.1"/>
    </source>
</evidence>
<dbReference type="GO" id="GO:0016987">
    <property type="term" value="F:sigma factor activity"/>
    <property type="evidence" value="ECO:0007669"/>
    <property type="project" value="UniProtKB-KW"/>
</dbReference>
<dbReference type="Pfam" id="PF04539">
    <property type="entry name" value="Sigma70_r3"/>
    <property type="match status" value="1"/>
</dbReference>
<dbReference type="PANTHER" id="PTHR30603">
    <property type="entry name" value="RNA POLYMERASE SIGMA FACTOR RPO"/>
    <property type="match status" value="1"/>
</dbReference>
<keyword evidence="8" id="KW-1185">Reference proteome</keyword>
<dbReference type="InterPro" id="IPR000943">
    <property type="entry name" value="RNA_pol_sigma70"/>
</dbReference>
<evidence type="ECO:0000256" key="2">
    <source>
        <dbReference type="ARBA" id="ARBA00023082"/>
    </source>
</evidence>
<comment type="caution">
    <text evidence="7">The sequence shown here is derived from an EMBL/GenBank/DDBJ whole genome shotgun (WGS) entry which is preliminary data.</text>
</comment>
<dbReference type="NCBIfam" id="TIGR02937">
    <property type="entry name" value="sigma70-ECF"/>
    <property type="match status" value="1"/>
</dbReference>
<dbReference type="InterPro" id="IPR050239">
    <property type="entry name" value="Sigma-70_RNA_pol_init_factors"/>
</dbReference>
<reference evidence="7 8" key="1">
    <citation type="submission" date="2018-06" db="EMBL/GenBank/DDBJ databases">
        <title>Genomic Encyclopedia of Archaeal and Bacterial Type Strains, Phase II (KMG-II): from individual species to whole genera.</title>
        <authorList>
            <person name="Goeker M."/>
        </authorList>
    </citation>
    <scope>NUCLEOTIDE SEQUENCE [LARGE SCALE GENOMIC DNA]</scope>
    <source>
        <strain evidence="7 8">ATCC BAA-1881</strain>
    </source>
</reference>
<dbReference type="Proteomes" id="UP000248806">
    <property type="component" value="Unassembled WGS sequence"/>
</dbReference>
<dbReference type="OrthoDB" id="9809557at2"/>
<evidence type="ECO:0000259" key="5">
    <source>
        <dbReference type="Pfam" id="PF04539"/>
    </source>
</evidence>
<feature type="domain" description="RNA polymerase sigma-70 region 3" evidence="5">
    <location>
        <begin position="310"/>
        <end position="360"/>
    </location>
</feature>
<dbReference type="PRINTS" id="PR00046">
    <property type="entry name" value="SIGMA70FCT"/>
</dbReference>
<dbReference type="Pfam" id="PF04545">
    <property type="entry name" value="Sigma70_r4"/>
    <property type="match status" value="1"/>
</dbReference>
<dbReference type="InterPro" id="IPR013324">
    <property type="entry name" value="RNA_pol_sigma_r3/r4-like"/>
</dbReference>
<evidence type="ECO:0000256" key="4">
    <source>
        <dbReference type="ARBA" id="ARBA00023163"/>
    </source>
</evidence>
<accession>A0A326UB79</accession>
<dbReference type="Gene3D" id="1.20.120.1810">
    <property type="match status" value="1"/>
</dbReference>
<dbReference type="SUPFAM" id="SSF88946">
    <property type="entry name" value="Sigma2 domain of RNA polymerase sigma factors"/>
    <property type="match status" value="1"/>
</dbReference>
<dbReference type="InterPro" id="IPR036388">
    <property type="entry name" value="WH-like_DNA-bd_sf"/>
</dbReference>
<keyword evidence="2" id="KW-0731">Sigma factor</keyword>
<proteinExistence type="predicted"/>
<dbReference type="PANTHER" id="PTHR30603:SF47">
    <property type="entry name" value="RNA POLYMERASE SIGMA FACTOR SIGD, CHLOROPLASTIC"/>
    <property type="match status" value="1"/>
</dbReference>
<dbReference type="Gene3D" id="1.10.10.10">
    <property type="entry name" value="Winged helix-like DNA-binding domain superfamily/Winged helix DNA-binding domain"/>
    <property type="match status" value="2"/>
</dbReference>